<evidence type="ECO:0000256" key="2">
    <source>
        <dbReference type="SAM" id="SignalP"/>
    </source>
</evidence>
<keyword evidence="1" id="KW-1133">Transmembrane helix</keyword>
<organism evidence="3 4">
    <name type="scientific">Schistosoma mattheei</name>
    <dbReference type="NCBI Taxonomy" id="31246"/>
    <lineage>
        <taxon>Eukaryota</taxon>
        <taxon>Metazoa</taxon>
        <taxon>Spiralia</taxon>
        <taxon>Lophotrochozoa</taxon>
        <taxon>Platyhelminthes</taxon>
        <taxon>Trematoda</taxon>
        <taxon>Digenea</taxon>
        <taxon>Strigeidida</taxon>
        <taxon>Schistosomatoidea</taxon>
        <taxon>Schistosomatidae</taxon>
        <taxon>Schistosoma</taxon>
    </lineage>
</organism>
<accession>A0AA85C2U0</accession>
<reference evidence="4" key="1">
    <citation type="submission" date="2023-11" db="UniProtKB">
        <authorList>
            <consortium name="WormBaseParasite"/>
        </authorList>
    </citation>
    <scope>IDENTIFICATION</scope>
</reference>
<dbReference type="Proteomes" id="UP000050791">
    <property type="component" value="Unassembled WGS sequence"/>
</dbReference>
<feature type="signal peptide" evidence="2">
    <location>
        <begin position="1"/>
        <end position="25"/>
    </location>
</feature>
<evidence type="ECO:0000313" key="3">
    <source>
        <dbReference type="Proteomes" id="UP000050791"/>
    </source>
</evidence>
<protein>
    <submittedName>
        <fullName evidence="4">Uncharacterized protein</fullName>
    </submittedName>
</protein>
<dbReference type="AlphaFoldDB" id="A0AA85C2U0"/>
<name>A0AA85C2U0_9TREM</name>
<keyword evidence="1" id="KW-0812">Transmembrane</keyword>
<feature type="transmembrane region" description="Helical" evidence="1">
    <location>
        <begin position="49"/>
        <end position="69"/>
    </location>
</feature>
<proteinExistence type="predicted"/>
<evidence type="ECO:0000313" key="4">
    <source>
        <dbReference type="WBParaSite" id="SMTH1_96530.1"/>
    </source>
</evidence>
<feature type="chain" id="PRO_5041640661" evidence="2">
    <location>
        <begin position="26"/>
        <end position="74"/>
    </location>
</feature>
<evidence type="ECO:0000256" key="1">
    <source>
        <dbReference type="SAM" id="Phobius"/>
    </source>
</evidence>
<dbReference type="WBParaSite" id="SMTH1_96530.1">
    <property type="protein sequence ID" value="SMTH1_96530.1"/>
    <property type="gene ID" value="SMTH1_96530"/>
</dbReference>
<keyword evidence="1" id="KW-0472">Membrane</keyword>
<sequence length="74" mass="8260">MHYHQCLVTFISTIVLLTIVHDVTGSGFWEEETTTTSTTPTGSANSMRLSWITISSISMIVIGLTNGHLRRFIF</sequence>
<keyword evidence="2" id="KW-0732">Signal</keyword>